<dbReference type="EMBL" id="AP019303">
    <property type="protein sequence ID" value="BBH07792.1"/>
    <property type="molecule type" value="Genomic_DNA"/>
</dbReference>
<evidence type="ECO:0000313" key="3">
    <source>
        <dbReference type="EMBL" id="BBH07792.1"/>
    </source>
</evidence>
<dbReference type="Gene3D" id="3.30.559.10">
    <property type="entry name" value="Chloramphenicol acetyltransferase-like domain"/>
    <property type="match status" value="1"/>
</dbReference>
<reference evidence="3" key="1">
    <citation type="journal article" date="2019" name="Science">
        <title>Mutation of a bHLH transcription factor allowed almond domestication.</title>
        <authorList>
            <person name="Sanchez-Perez R."/>
            <person name="Pavan S."/>
            <person name="Mazzeo R."/>
            <person name="Moldovan C."/>
            <person name="Aiese Cigliano R."/>
            <person name="Del Cueto J."/>
            <person name="Ricciardi F."/>
            <person name="Lotti C."/>
            <person name="Ricciardi L."/>
            <person name="Dicenta F."/>
            <person name="Lopez-Marques R.L."/>
            <person name="Lindberg Moller B."/>
        </authorList>
    </citation>
    <scope>NUCLEOTIDE SEQUENCE</scope>
</reference>
<sequence>MELFLFMQLLMVSRWLKSLTLFYIPDDIVSNLFSMNGVLNYEGVPKPLLAVQVTELVDGIFIGCTMNHCVVDGSSFWHFFNTWSEISRSGSDENFQPPPVFDPQFLDGVFDLPIHIRFSYSKIPDKLNPPISLNYLQRVFHFSKEKTAQLKSKANAEMGTHNI</sequence>
<dbReference type="Pfam" id="PF02458">
    <property type="entry name" value="Transferase"/>
    <property type="match status" value="1"/>
</dbReference>
<dbReference type="InterPro" id="IPR051283">
    <property type="entry name" value="Sec_Metabolite_Acyltrans"/>
</dbReference>
<protein>
    <submittedName>
        <fullName evidence="3">HXXXD-type acyl-transferase family protein</fullName>
    </submittedName>
</protein>
<dbReference type="PANTHER" id="PTHR31896:SF39">
    <property type="entry name" value="PROTEIN ENHANCED PSEUDOMONAS SUSCEPTIBILITY 1-LIKE"/>
    <property type="match status" value="1"/>
</dbReference>
<dbReference type="GO" id="GO:0016740">
    <property type="term" value="F:transferase activity"/>
    <property type="evidence" value="ECO:0007669"/>
    <property type="project" value="UniProtKB-KW"/>
</dbReference>
<dbReference type="AlphaFoldDB" id="A0A4Y1RTU6"/>
<organism evidence="3">
    <name type="scientific">Prunus dulcis</name>
    <name type="common">Almond</name>
    <name type="synonym">Amygdalus dulcis</name>
    <dbReference type="NCBI Taxonomy" id="3755"/>
    <lineage>
        <taxon>Eukaryota</taxon>
        <taxon>Viridiplantae</taxon>
        <taxon>Streptophyta</taxon>
        <taxon>Embryophyta</taxon>
        <taxon>Tracheophyta</taxon>
        <taxon>Spermatophyta</taxon>
        <taxon>Magnoliopsida</taxon>
        <taxon>eudicotyledons</taxon>
        <taxon>Gunneridae</taxon>
        <taxon>Pentapetalae</taxon>
        <taxon>rosids</taxon>
        <taxon>fabids</taxon>
        <taxon>Rosales</taxon>
        <taxon>Rosaceae</taxon>
        <taxon>Amygdaloideae</taxon>
        <taxon>Amygdaleae</taxon>
        <taxon>Prunus</taxon>
    </lineage>
</organism>
<proteinExistence type="predicted"/>
<dbReference type="PANTHER" id="PTHR31896">
    <property type="entry name" value="FAMILY REGULATORY PROTEIN, PUTATIVE (AFU_ORTHOLOGUE AFUA_3G14730)-RELATED"/>
    <property type="match status" value="1"/>
</dbReference>
<evidence type="ECO:0000256" key="2">
    <source>
        <dbReference type="SAM" id="SignalP"/>
    </source>
</evidence>
<gene>
    <name evidence="3" type="ORF">Prudu_019817</name>
</gene>
<name>A0A4Y1RTU6_PRUDU</name>
<accession>A0A4Y1RTU6</accession>
<keyword evidence="2" id="KW-0732">Signal</keyword>
<keyword evidence="1 3" id="KW-0808">Transferase</keyword>
<feature type="chain" id="PRO_5021382564" evidence="2">
    <location>
        <begin position="19"/>
        <end position="163"/>
    </location>
</feature>
<evidence type="ECO:0000256" key="1">
    <source>
        <dbReference type="ARBA" id="ARBA00022679"/>
    </source>
</evidence>
<dbReference type="InterPro" id="IPR023213">
    <property type="entry name" value="CAT-like_dom_sf"/>
</dbReference>
<feature type="signal peptide" evidence="2">
    <location>
        <begin position="1"/>
        <end position="18"/>
    </location>
</feature>